<name>A0ABS8TEJ2_DATST</name>
<organism evidence="1 2">
    <name type="scientific">Datura stramonium</name>
    <name type="common">Jimsonweed</name>
    <name type="synonym">Common thornapple</name>
    <dbReference type="NCBI Taxonomy" id="4076"/>
    <lineage>
        <taxon>Eukaryota</taxon>
        <taxon>Viridiplantae</taxon>
        <taxon>Streptophyta</taxon>
        <taxon>Embryophyta</taxon>
        <taxon>Tracheophyta</taxon>
        <taxon>Spermatophyta</taxon>
        <taxon>Magnoliopsida</taxon>
        <taxon>eudicotyledons</taxon>
        <taxon>Gunneridae</taxon>
        <taxon>Pentapetalae</taxon>
        <taxon>asterids</taxon>
        <taxon>lamiids</taxon>
        <taxon>Solanales</taxon>
        <taxon>Solanaceae</taxon>
        <taxon>Solanoideae</taxon>
        <taxon>Datureae</taxon>
        <taxon>Datura</taxon>
    </lineage>
</organism>
<proteinExistence type="predicted"/>
<feature type="non-terminal residue" evidence="1">
    <location>
        <position position="1"/>
    </location>
</feature>
<dbReference type="Proteomes" id="UP000823775">
    <property type="component" value="Unassembled WGS sequence"/>
</dbReference>
<evidence type="ECO:0000313" key="2">
    <source>
        <dbReference type="Proteomes" id="UP000823775"/>
    </source>
</evidence>
<accession>A0ABS8TEJ2</accession>
<dbReference type="EMBL" id="JACEIK010001426">
    <property type="protein sequence ID" value="MCD7469315.1"/>
    <property type="molecule type" value="Genomic_DNA"/>
</dbReference>
<evidence type="ECO:0000313" key="1">
    <source>
        <dbReference type="EMBL" id="MCD7469315.1"/>
    </source>
</evidence>
<sequence length="51" mass="6032">EEANRLDAEGRGHQRGSFAEQIRKPKFFRVQMVGHKRRCSWAGSEWKRGLF</sequence>
<protein>
    <submittedName>
        <fullName evidence="1">Uncharacterized protein</fullName>
    </submittedName>
</protein>
<comment type="caution">
    <text evidence="1">The sequence shown here is derived from an EMBL/GenBank/DDBJ whole genome shotgun (WGS) entry which is preliminary data.</text>
</comment>
<gene>
    <name evidence="1" type="ORF">HAX54_008249</name>
</gene>
<keyword evidence="2" id="KW-1185">Reference proteome</keyword>
<reference evidence="1 2" key="1">
    <citation type="journal article" date="2021" name="BMC Genomics">
        <title>Datura genome reveals duplications of psychoactive alkaloid biosynthetic genes and high mutation rate following tissue culture.</title>
        <authorList>
            <person name="Rajewski A."/>
            <person name="Carter-House D."/>
            <person name="Stajich J."/>
            <person name="Litt A."/>
        </authorList>
    </citation>
    <scope>NUCLEOTIDE SEQUENCE [LARGE SCALE GENOMIC DNA]</scope>
    <source>
        <strain evidence="1">AR-01</strain>
    </source>
</reference>